<keyword evidence="7 18" id="KW-1133">Transmembrane helix</keyword>
<evidence type="ECO:0000256" key="6">
    <source>
        <dbReference type="ARBA" id="ARBA00022753"/>
    </source>
</evidence>
<accession>A0AAE0SCM7</accession>
<name>A0AAE0SCM7_9BIVA</name>
<reference evidence="20" key="3">
    <citation type="submission" date="2023-05" db="EMBL/GenBank/DDBJ databases">
        <authorList>
            <person name="Smith C.H."/>
        </authorList>
    </citation>
    <scope>NUCLEOTIDE SEQUENCE</scope>
    <source>
        <strain evidence="20">CHS0354</strain>
        <tissue evidence="20">Mantle</tissue>
    </source>
</reference>
<evidence type="ECO:0000256" key="11">
    <source>
        <dbReference type="ARBA" id="ARBA00023228"/>
    </source>
</evidence>
<evidence type="ECO:0000256" key="8">
    <source>
        <dbReference type="ARBA" id="ARBA00023015"/>
    </source>
</evidence>
<evidence type="ECO:0000256" key="16">
    <source>
        <dbReference type="ARBA" id="ARBA00046288"/>
    </source>
</evidence>
<evidence type="ECO:0000256" key="18">
    <source>
        <dbReference type="SAM" id="Phobius"/>
    </source>
</evidence>
<organism evidence="20 21">
    <name type="scientific">Potamilus streckersoni</name>
    <dbReference type="NCBI Taxonomy" id="2493646"/>
    <lineage>
        <taxon>Eukaryota</taxon>
        <taxon>Metazoa</taxon>
        <taxon>Spiralia</taxon>
        <taxon>Lophotrochozoa</taxon>
        <taxon>Mollusca</taxon>
        <taxon>Bivalvia</taxon>
        <taxon>Autobranchia</taxon>
        <taxon>Heteroconchia</taxon>
        <taxon>Palaeoheterodonta</taxon>
        <taxon>Unionida</taxon>
        <taxon>Unionoidea</taxon>
        <taxon>Unionidae</taxon>
        <taxon>Ambleminae</taxon>
        <taxon>Lampsilini</taxon>
        <taxon>Potamilus</taxon>
    </lineage>
</organism>
<evidence type="ECO:0000313" key="20">
    <source>
        <dbReference type="EMBL" id="KAK3589595.1"/>
    </source>
</evidence>
<dbReference type="EMBL" id="JAEAOA010002360">
    <property type="protein sequence ID" value="KAK3589595.1"/>
    <property type="molecule type" value="Genomic_DNA"/>
</dbReference>
<evidence type="ECO:0000256" key="12">
    <source>
        <dbReference type="ARBA" id="ARBA00023329"/>
    </source>
</evidence>
<evidence type="ECO:0000256" key="14">
    <source>
        <dbReference type="ARBA" id="ARBA00035708"/>
    </source>
</evidence>
<keyword evidence="11" id="KW-0458">Lysosome</keyword>
<comment type="caution">
    <text evidence="20">The sequence shown here is derived from an EMBL/GenBank/DDBJ whole genome shotgun (WGS) entry which is preliminary data.</text>
</comment>
<evidence type="ECO:0000256" key="15">
    <source>
        <dbReference type="ARBA" id="ARBA00035715"/>
    </source>
</evidence>
<evidence type="ECO:0000256" key="19">
    <source>
        <dbReference type="SAM" id="SignalP"/>
    </source>
</evidence>
<evidence type="ECO:0000256" key="10">
    <source>
        <dbReference type="ARBA" id="ARBA00023163"/>
    </source>
</evidence>
<comment type="subcellular location">
    <subcellularLocation>
        <location evidence="1">Cytoplasmic vesicle membrane</location>
    </subcellularLocation>
    <subcellularLocation>
        <location evidence="16">Endomembrane system</location>
        <topology evidence="16">Single-pass type I membrane protein</topology>
    </subcellularLocation>
    <subcellularLocation>
        <location evidence="13">Late endosome membrane</location>
        <topology evidence="13">Single-pass membrane protein</topology>
    </subcellularLocation>
    <subcellularLocation>
        <location evidence="2">Lysosome membrane</location>
    </subcellularLocation>
</comment>
<evidence type="ECO:0000256" key="13">
    <source>
        <dbReference type="ARBA" id="ARBA00035628"/>
    </source>
</evidence>
<evidence type="ECO:0000256" key="4">
    <source>
        <dbReference type="ARBA" id="ARBA00022692"/>
    </source>
</evidence>
<dbReference type="GO" id="GO:0005765">
    <property type="term" value="C:lysosomal membrane"/>
    <property type="evidence" value="ECO:0007669"/>
    <property type="project" value="UniProtKB-SubCell"/>
</dbReference>
<dbReference type="PANTHER" id="PTHR14971">
    <property type="entry name" value="VESICULAR, OVEREXPRESSED IN CANCER, PROSURVIVAL PROTEIN 1"/>
    <property type="match status" value="1"/>
</dbReference>
<feature type="compositionally biased region" description="Polar residues" evidence="17">
    <location>
        <begin position="183"/>
        <end position="204"/>
    </location>
</feature>
<feature type="signal peptide" evidence="19">
    <location>
        <begin position="1"/>
        <end position="24"/>
    </location>
</feature>
<evidence type="ECO:0000256" key="17">
    <source>
        <dbReference type="SAM" id="MobiDB-lite"/>
    </source>
</evidence>
<evidence type="ECO:0000256" key="9">
    <source>
        <dbReference type="ARBA" id="ARBA00023136"/>
    </source>
</evidence>
<evidence type="ECO:0000256" key="3">
    <source>
        <dbReference type="ARBA" id="ARBA00006655"/>
    </source>
</evidence>
<evidence type="ECO:0000313" key="21">
    <source>
        <dbReference type="Proteomes" id="UP001195483"/>
    </source>
</evidence>
<evidence type="ECO:0000256" key="1">
    <source>
        <dbReference type="ARBA" id="ARBA00004156"/>
    </source>
</evidence>
<comment type="similarity">
    <text evidence="3">Belongs to the VOPP1/ECOP family.</text>
</comment>
<protein>
    <recommendedName>
        <fullName evidence="14">WW domain binding protein VOPP1</fullName>
    </recommendedName>
    <alternativeName>
        <fullName evidence="15">Vesicular, overexpressed in cancer, prosurvival protein 1</fullName>
    </alternativeName>
</protein>
<dbReference type="GO" id="GO:0031902">
    <property type="term" value="C:late endosome membrane"/>
    <property type="evidence" value="ECO:0007669"/>
    <property type="project" value="UniProtKB-SubCell"/>
</dbReference>
<feature type="compositionally biased region" description="Polar residues" evidence="17">
    <location>
        <begin position="219"/>
        <end position="248"/>
    </location>
</feature>
<reference evidence="20" key="1">
    <citation type="journal article" date="2021" name="Genome Biol. Evol.">
        <title>A High-Quality Reference Genome for a Parasitic Bivalve with Doubly Uniparental Inheritance (Bivalvia: Unionida).</title>
        <authorList>
            <person name="Smith C.H."/>
        </authorList>
    </citation>
    <scope>NUCLEOTIDE SEQUENCE</scope>
    <source>
        <strain evidence="20">CHS0354</strain>
    </source>
</reference>
<feature type="region of interest" description="Disordered" evidence="17">
    <location>
        <begin position="173"/>
        <end position="248"/>
    </location>
</feature>
<keyword evidence="4 18" id="KW-0812">Transmembrane</keyword>
<gene>
    <name evidence="20" type="ORF">CHS0354_043056</name>
</gene>
<evidence type="ECO:0000256" key="5">
    <source>
        <dbReference type="ARBA" id="ARBA00022729"/>
    </source>
</evidence>
<keyword evidence="9 18" id="KW-0472">Membrane</keyword>
<reference evidence="20" key="2">
    <citation type="journal article" date="2021" name="Genome Biol. Evol.">
        <title>Developing a high-quality reference genome for a parasitic bivalve with doubly uniparental inheritance (Bivalvia: Unionida).</title>
        <authorList>
            <person name="Smith C.H."/>
        </authorList>
    </citation>
    <scope>NUCLEOTIDE SEQUENCE</scope>
    <source>
        <strain evidence="20">CHS0354</strain>
        <tissue evidence="20">Mantle</tissue>
    </source>
</reference>
<keyword evidence="10" id="KW-0804">Transcription</keyword>
<proteinExistence type="inferred from homology"/>
<evidence type="ECO:0000256" key="2">
    <source>
        <dbReference type="ARBA" id="ARBA00004656"/>
    </source>
</evidence>
<keyword evidence="12" id="KW-0968">Cytoplasmic vesicle</keyword>
<dbReference type="InterPro" id="IPR026229">
    <property type="entry name" value="VOPP1"/>
</dbReference>
<evidence type="ECO:0000256" key="7">
    <source>
        <dbReference type="ARBA" id="ARBA00022989"/>
    </source>
</evidence>
<feature type="chain" id="PRO_5041908978" description="WW domain binding protein VOPP1" evidence="19">
    <location>
        <begin position="25"/>
        <end position="248"/>
    </location>
</feature>
<keyword evidence="21" id="KW-1185">Reference proteome</keyword>
<keyword evidence="8" id="KW-0805">Transcription regulation</keyword>
<dbReference type="AlphaFoldDB" id="A0AAE0SCM7"/>
<dbReference type="Proteomes" id="UP001195483">
    <property type="component" value="Unassembled WGS sequence"/>
</dbReference>
<keyword evidence="5 19" id="KW-0732">Signal</keyword>
<sequence>MLTIFRNVISLLLMLMLLVTEILGEICPDGGTCTSPMRCCGRTCCYEADDLDDTRSHYSYGYRLSIWNMWYFWFVVLFVLMSCLGGCGYYKQRQRMLRSHSDSSLGFFSSLQPRFSSHRSRGNMATITVEPRNNFPYGNGDPPTMTPYPDLTLSPPPYSEVVSQPDLYPVNKSNLPLDPGDQIINSSTRSGQPPLTVCGNVSQFPQPPPYTEIAKLPSENDNQPYLAPSTNQNAPSQERVANQREAST</sequence>
<keyword evidence="6" id="KW-0967">Endosome</keyword>
<dbReference type="PANTHER" id="PTHR14971:SF2">
    <property type="entry name" value="VESICULAR, OVEREXPRESSED IN CANCER, PROSURVIVAL PROTEIN 1"/>
    <property type="match status" value="1"/>
</dbReference>
<feature type="transmembrane region" description="Helical" evidence="18">
    <location>
        <begin position="70"/>
        <end position="90"/>
    </location>
</feature>